<protein>
    <submittedName>
        <fullName evidence="1">Uncharacterized protein</fullName>
    </submittedName>
</protein>
<comment type="caution">
    <text evidence="1">The sequence shown here is derived from an EMBL/GenBank/DDBJ whole genome shotgun (WGS) entry which is preliminary data.</text>
</comment>
<dbReference type="EMBL" id="CM055750">
    <property type="protein sequence ID" value="KAJ7993777.1"/>
    <property type="molecule type" value="Genomic_DNA"/>
</dbReference>
<name>A0ACC2FR58_DALPE</name>
<proteinExistence type="predicted"/>
<keyword evidence="2" id="KW-1185">Reference proteome</keyword>
<accession>A0ACC2FR58</accession>
<evidence type="ECO:0000313" key="2">
    <source>
        <dbReference type="Proteomes" id="UP001157502"/>
    </source>
</evidence>
<sequence>MELHILFPQARLVVARRRPQDSAAPRDFNPFPLHQDIETTAVMDDKTFTKELDQWIEQLNECKQLTENQVRSLCEKAKEILTKESNVQEVRCPVTVCGDVHGQFHDLMELFKIGGKSPDTNYLFMGDYVDRGYYSVETVTLLVTLKVRYQERITILRGNHESRQITQVYGFYDECLRKYGNANVWKSFTDLFDYLPLTALVDGQIFCLHGGLSPSIDTLDHIRALDRLQEVPHEGPMCDLLWSDPDDRGGWGISPRGAGYTFGQDISETFNHANGLTLVSRAHQLVMEGYNWGHDKNVVTIFSAPNYCYRCGNQAAIMELDDTLKYSFLQFDPAPRRGEPHVTRRTPDYFLCCWKSTKPHGLQNGHVINSLQNVALTSLGRSTLHAQACSEAVIFRRNKDRCFPSDYRCL</sequence>
<dbReference type="Proteomes" id="UP001157502">
    <property type="component" value="Chromosome 23"/>
</dbReference>
<organism evidence="1 2">
    <name type="scientific">Dallia pectoralis</name>
    <name type="common">Alaska blackfish</name>
    <dbReference type="NCBI Taxonomy" id="75939"/>
    <lineage>
        <taxon>Eukaryota</taxon>
        <taxon>Metazoa</taxon>
        <taxon>Chordata</taxon>
        <taxon>Craniata</taxon>
        <taxon>Vertebrata</taxon>
        <taxon>Euteleostomi</taxon>
        <taxon>Actinopterygii</taxon>
        <taxon>Neopterygii</taxon>
        <taxon>Teleostei</taxon>
        <taxon>Protacanthopterygii</taxon>
        <taxon>Esociformes</taxon>
        <taxon>Umbridae</taxon>
        <taxon>Dallia</taxon>
    </lineage>
</organism>
<gene>
    <name evidence="1" type="ORF">DPEC_G00258230</name>
</gene>
<evidence type="ECO:0000313" key="1">
    <source>
        <dbReference type="EMBL" id="KAJ7993777.1"/>
    </source>
</evidence>
<reference evidence="1" key="1">
    <citation type="submission" date="2021-05" db="EMBL/GenBank/DDBJ databases">
        <authorList>
            <person name="Pan Q."/>
            <person name="Jouanno E."/>
            <person name="Zahm M."/>
            <person name="Klopp C."/>
            <person name="Cabau C."/>
            <person name="Louis A."/>
            <person name="Berthelot C."/>
            <person name="Parey E."/>
            <person name="Roest Crollius H."/>
            <person name="Montfort J."/>
            <person name="Robinson-Rechavi M."/>
            <person name="Bouchez O."/>
            <person name="Lampietro C."/>
            <person name="Lopez Roques C."/>
            <person name="Donnadieu C."/>
            <person name="Postlethwait J."/>
            <person name="Bobe J."/>
            <person name="Dillon D."/>
            <person name="Chandos A."/>
            <person name="von Hippel F."/>
            <person name="Guiguen Y."/>
        </authorList>
    </citation>
    <scope>NUCLEOTIDE SEQUENCE</scope>
    <source>
        <strain evidence="1">YG-Jan2019</strain>
    </source>
</reference>